<sequence length="265" mass="31085">MAKTSVGGQGSRVGVSVVTCTNRPQFFKRLLENYQNQILPYKELIIILNNDRMSLGQYRALVRPMKNVRVYQLPQSYSLGRCLNFGARQARFPFVAKFDDDDYYGPHYLVRQLRALIVTKAHVVGKLAHFLYLKGRKLLVIQRPHQENRFVKWIAGGTIMARRSLFLNVPFPDRSLGEDVGFLRKCRARGLRIYASDHFDYVYIRRPNRTGHTWKVTDQELLNRKHIVIGHTTRYKAIARRRLQMRTRVRLLPQLYVWRAVRGKA</sequence>
<dbReference type="Gene3D" id="3.90.550.10">
    <property type="entry name" value="Spore Coat Polysaccharide Biosynthesis Protein SpsA, Chain A"/>
    <property type="match status" value="1"/>
</dbReference>
<dbReference type="PANTHER" id="PTHR22916">
    <property type="entry name" value="GLYCOSYLTRANSFERASE"/>
    <property type="match status" value="1"/>
</dbReference>
<dbReference type="InterPro" id="IPR001173">
    <property type="entry name" value="Glyco_trans_2-like"/>
</dbReference>
<accession>A0A3M8DP50</accession>
<dbReference type="CDD" id="cd00761">
    <property type="entry name" value="Glyco_tranf_GTA_type"/>
    <property type="match status" value="1"/>
</dbReference>
<comment type="similarity">
    <text evidence="1">Belongs to the glycosyltransferase 2 family.</text>
</comment>
<keyword evidence="3" id="KW-0808">Transferase</keyword>
<reference evidence="3 4" key="1">
    <citation type="submission" date="2018-10" db="EMBL/GenBank/DDBJ databases">
        <title>Phylogenomics of Brevibacillus.</title>
        <authorList>
            <person name="Dunlap C."/>
        </authorList>
    </citation>
    <scope>NUCLEOTIDE SEQUENCE [LARGE SCALE GENOMIC DNA]</scope>
    <source>
        <strain evidence="3 4">JCM 15716</strain>
    </source>
</reference>
<keyword evidence="4" id="KW-1185">Reference proteome</keyword>
<dbReference type="InterPro" id="IPR029044">
    <property type="entry name" value="Nucleotide-diphossugar_trans"/>
</dbReference>
<dbReference type="EMBL" id="RHHQ01000008">
    <property type="protein sequence ID" value="RNB89896.1"/>
    <property type="molecule type" value="Genomic_DNA"/>
</dbReference>
<dbReference type="OrthoDB" id="6713581at2"/>
<dbReference type="RefSeq" id="WP_122918149.1">
    <property type="nucleotide sequence ID" value="NZ_RHHQ01000008.1"/>
</dbReference>
<dbReference type="Pfam" id="PF00535">
    <property type="entry name" value="Glycos_transf_2"/>
    <property type="match status" value="1"/>
</dbReference>
<organism evidence="3 4">
    <name type="scientific">Brevibacillus fluminis</name>
    <dbReference type="NCBI Taxonomy" id="511487"/>
    <lineage>
        <taxon>Bacteria</taxon>
        <taxon>Bacillati</taxon>
        <taxon>Bacillota</taxon>
        <taxon>Bacilli</taxon>
        <taxon>Bacillales</taxon>
        <taxon>Paenibacillaceae</taxon>
        <taxon>Brevibacillus</taxon>
    </lineage>
</organism>
<evidence type="ECO:0000256" key="1">
    <source>
        <dbReference type="ARBA" id="ARBA00006739"/>
    </source>
</evidence>
<dbReference type="SUPFAM" id="SSF53448">
    <property type="entry name" value="Nucleotide-diphospho-sugar transferases"/>
    <property type="match status" value="1"/>
</dbReference>
<evidence type="ECO:0000259" key="2">
    <source>
        <dbReference type="Pfam" id="PF00535"/>
    </source>
</evidence>
<gene>
    <name evidence="3" type="ORF">EDM56_12110</name>
</gene>
<dbReference type="GO" id="GO:0016758">
    <property type="term" value="F:hexosyltransferase activity"/>
    <property type="evidence" value="ECO:0007669"/>
    <property type="project" value="UniProtKB-ARBA"/>
</dbReference>
<proteinExistence type="inferred from homology"/>
<evidence type="ECO:0000313" key="3">
    <source>
        <dbReference type="EMBL" id="RNB89896.1"/>
    </source>
</evidence>
<dbReference type="PANTHER" id="PTHR22916:SF3">
    <property type="entry name" value="UDP-GLCNAC:BETAGAL BETA-1,3-N-ACETYLGLUCOSAMINYLTRANSFERASE-LIKE PROTEIN 1"/>
    <property type="match status" value="1"/>
</dbReference>
<protein>
    <submittedName>
        <fullName evidence="3">Glycosyltransferase family 2 protein</fullName>
    </submittedName>
</protein>
<evidence type="ECO:0000313" key="4">
    <source>
        <dbReference type="Proteomes" id="UP000271031"/>
    </source>
</evidence>
<dbReference type="Proteomes" id="UP000271031">
    <property type="component" value="Unassembled WGS sequence"/>
</dbReference>
<comment type="caution">
    <text evidence="3">The sequence shown here is derived from an EMBL/GenBank/DDBJ whole genome shotgun (WGS) entry which is preliminary data.</text>
</comment>
<dbReference type="AlphaFoldDB" id="A0A3M8DP50"/>
<feature type="domain" description="Glycosyltransferase 2-like" evidence="2">
    <location>
        <begin position="17"/>
        <end position="142"/>
    </location>
</feature>
<name>A0A3M8DP50_9BACL</name>